<sequence length="307" mass="35052">MPPKRTRVQRSRTQAPKRRPQQTSRFFSIPVELRDHIYEYLLPQTMDVILVQPTGKGLSQNHHVSPYQPLSLSQVCEQIRNEVSARAKAQSFGEVVSVCFHAYDFNFSALQGYLTMLANKDLARLSSFKRSGALVTTHTLIVQLSISDAWCKNPETQPLTNWSKFVRDTASVSATETFAEYQFSEVEDKDVARDALILLAAGPEPDKEALQIAQAFSRWYMFRGDKARERWFAKEVRRQEQEAMGLVDRRVLHNRATHGEHEALWAPEFNDEECDDSDSEEESEAEDDSEGSEGGIEEDDEDESDEK</sequence>
<dbReference type="PANTHER" id="PTHR42085">
    <property type="entry name" value="F-BOX DOMAIN-CONTAINING PROTEIN"/>
    <property type="match status" value="1"/>
</dbReference>
<organism evidence="2 3">
    <name type="scientific">Elasticomyces elasticus</name>
    <dbReference type="NCBI Taxonomy" id="574655"/>
    <lineage>
        <taxon>Eukaryota</taxon>
        <taxon>Fungi</taxon>
        <taxon>Dikarya</taxon>
        <taxon>Ascomycota</taxon>
        <taxon>Pezizomycotina</taxon>
        <taxon>Dothideomycetes</taxon>
        <taxon>Dothideomycetidae</taxon>
        <taxon>Mycosphaerellales</taxon>
        <taxon>Teratosphaeriaceae</taxon>
        <taxon>Elasticomyces</taxon>
    </lineage>
</organism>
<dbReference type="InterPro" id="IPR038883">
    <property type="entry name" value="AN11006-like"/>
</dbReference>
<dbReference type="Proteomes" id="UP001310594">
    <property type="component" value="Unassembled WGS sequence"/>
</dbReference>
<gene>
    <name evidence="2" type="ORF">LTR97_001297</name>
</gene>
<protein>
    <submittedName>
        <fullName evidence="2">Uncharacterized protein</fullName>
    </submittedName>
</protein>
<evidence type="ECO:0000256" key="1">
    <source>
        <dbReference type="SAM" id="MobiDB-lite"/>
    </source>
</evidence>
<dbReference type="PANTHER" id="PTHR42085:SF1">
    <property type="entry name" value="F-BOX DOMAIN-CONTAINING PROTEIN"/>
    <property type="match status" value="1"/>
</dbReference>
<feature type="region of interest" description="Disordered" evidence="1">
    <location>
        <begin position="1"/>
        <end position="22"/>
    </location>
</feature>
<dbReference type="AlphaFoldDB" id="A0AAN7WFY9"/>
<evidence type="ECO:0000313" key="3">
    <source>
        <dbReference type="Proteomes" id="UP001310594"/>
    </source>
</evidence>
<evidence type="ECO:0000313" key="2">
    <source>
        <dbReference type="EMBL" id="KAK5706309.1"/>
    </source>
</evidence>
<feature type="compositionally biased region" description="Basic residues" evidence="1">
    <location>
        <begin position="1"/>
        <end position="20"/>
    </location>
</feature>
<dbReference type="EMBL" id="JAVRQU010000002">
    <property type="protein sequence ID" value="KAK5706309.1"/>
    <property type="molecule type" value="Genomic_DNA"/>
</dbReference>
<accession>A0AAN7WFY9</accession>
<name>A0AAN7WFY9_9PEZI</name>
<reference evidence="2" key="1">
    <citation type="submission" date="2023-08" db="EMBL/GenBank/DDBJ databases">
        <title>Black Yeasts Isolated from many extreme environments.</title>
        <authorList>
            <person name="Coleine C."/>
            <person name="Stajich J.E."/>
            <person name="Selbmann L."/>
        </authorList>
    </citation>
    <scope>NUCLEOTIDE SEQUENCE</scope>
    <source>
        <strain evidence="2">CCFEE 5810</strain>
    </source>
</reference>
<feature type="compositionally biased region" description="Acidic residues" evidence="1">
    <location>
        <begin position="269"/>
        <end position="307"/>
    </location>
</feature>
<feature type="region of interest" description="Disordered" evidence="1">
    <location>
        <begin position="262"/>
        <end position="307"/>
    </location>
</feature>
<proteinExistence type="predicted"/>
<comment type="caution">
    <text evidence="2">The sequence shown here is derived from an EMBL/GenBank/DDBJ whole genome shotgun (WGS) entry which is preliminary data.</text>
</comment>